<dbReference type="GO" id="GO:0016616">
    <property type="term" value="F:oxidoreductase activity, acting on the CH-OH group of donors, NAD or NADP as acceptor"/>
    <property type="evidence" value="ECO:0007669"/>
    <property type="project" value="UniProtKB-ARBA"/>
</dbReference>
<evidence type="ECO:0000256" key="1">
    <source>
        <dbReference type="ARBA" id="ARBA00006484"/>
    </source>
</evidence>
<reference evidence="4 5" key="1">
    <citation type="submission" date="2019-07" db="EMBL/GenBank/DDBJ databases">
        <title>De Novo Assembly of kiwifruit Actinidia rufa.</title>
        <authorList>
            <person name="Sugita-Konishi S."/>
            <person name="Sato K."/>
            <person name="Mori E."/>
            <person name="Abe Y."/>
            <person name="Kisaki G."/>
            <person name="Hamano K."/>
            <person name="Suezawa K."/>
            <person name="Otani M."/>
            <person name="Fukuda T."/>
            <person name="Manabe T."/>
            <person name="Gomi K."/>
            <person name="Tabuchi M."/>
            <person name="Akimitsu K."/>
            <person name="Kataoka I."/>
        </authorList>
    </citation>
    <scope>NUCLEOTIDE SEQUENCE [LARGE SCALE GENOMIC DNA]</scope>
    <source>
        <strain evidence="5">cv. Fuchu</strain>
    </source>
</reference>
<comment type="similarity">
    <text evidence="1">Belongs to the short-chain dehydrogenases/reductases (SDR) family.</text>
</comment>
<evidence type="ECO:0000313" key="4">
    <source>
        <dbReference type="EMBL" id="GFZ02951.1"/>
    </source>
</evidence>
<dbReference type="AlphaFoldDB" id="A0A7J0FW71"/>
<dbReference type="PANTHER" id="PTHR48107">
    <property type="entry name" value="NADPH-DEPENDENT ALDEHYDE REDUCTASE-LIKE PROTEIN, CHLOROPLASTIC-RELATED"/>
    <property type="match status" value="1"/>
</dbReference>
<comment type="caution">
    <text evidence="4">The sequence shown here is derived from an EMBL/GenBank/DDBJ whole genome shotgun (WGS) entry which is preliminary data.</text>
</comment>
<dbReference type="EMBL" id="BJWL01000015">
    <property type="protein sequence ID" value="GFZ02951.1"/>
    <property type="molecule type" value="Genomic_DNA"/>
</dbReference>
<dbReference type="Proteomes" id="UP000585474">
    <property type="component" value="Unassembled WGS sequence"/>
</dbReference>
<proteinExistence type="inferred from homology"/>
<evidence type="ECO:0000256" key="3">
    <source>
        <dbReference type="SAM" id="MobiDB-lite"/>
    </source>
</evidence>
<dbReference type="PRINTS" id="PR00080">
    <property type="entry name" value="SDRFAMILY"/>
</dbReference>
<keyword evidence="2" id="KW-0560">Oxidoreductase</keyword>
<dbReference type="Pfam" id="PF13561">
    <property type="entry name" value="adh_short_C2"/>
    <property type="match status" value="1"/>
</dbReference>
<feature type="region of interest" description="Disordered" evidence="3">
    <location>
        <begin position="43"/>
        <end position="77"/>
    </location>
</feature>
<keyword evidence="5" id="KW-1185">Reference proteome</keyword>
<sequence>MSLLRNPSEHHRLLWWRWHCTVDVWAGRGAARGMAQRTFLGNHRWPSSSLHSPPEQSVSGKPYDISCPEESERKNGDEYDWAAVSDAEAERQPGREHVMDPVPQATSPGYKPANKLHGKVALVTGGDSGIGQAVCHCFALEGTTVAFTFVKSEEDKDAQGTLQMIKAAKSADAKGSIAVPADLWFEENCKMVVEEVVNVYGRTDVLVNNAAKQYNSIEEIDEQRLERVFRMNVFSYFFMCKYALNHMKEGSSIINTTSVVAYKGSPKLLDYTATKGTIVSFTRGLALHLINRGIRVNRVAPGQIWTPHIPASFNEEEVAKFGSGVPMKRAGQPFEVAPSYVLPRLQCRLLLYHRPSLHPNGVGEK</sequence>
<dbReference type="FunFam" id="3.40.50.720:FF:000084">
    <property type="entry name" value="Short-chain dehydrogenase reductase"/>
    <property type="match status" value="1"/>
</dbReference>
<name>A0A7J0FW71_9ERIC</name>
<gene>
    <name evidence="4" type="ORF">Acr_15g0015590</name>
</gene>
<accession>A0A7J0FW71</accession>
<dbReference type="Gene3D" id="3.40.50.720">
    <property type="entry name" value="NAD(P)-binding Rossmann-like Domain"/>
    <property type="match status" value="1"/>
</dbReference>
<dbReference type="PRINTS" id="PR00081">
    <property type="entry name" value="GDHRDH"/>
</dbReference>
<organism evidence="4 5">
    <name type="scientific">Actinidia rufa</name>
    <dbReference type="NCBI Taxonomy" id="165716"/>
    <lineage>
        <taxon>Eukaryota</taxon>
        <taxon>Viridiplantae</taxon>
        <taxon>Streptophyta</taxon>
        <taxon>Embryophyta</taxon>
        <taxon>Tracheophyta</taxon>
        <taxon>Spermatophyta</taxon>
        <taxon>Magnoliopsida</taxon>
        <taxon>eudicotyledons</taxon>
        <taxon>Gunneridae</taxon>
        <taxon>Pentapetalae</taxon>
        <taxon>asterids</taxon>
        <taxon>Ericales</taxon>
        <taxon>Actinidiaceae</taxon>
        <taxon>Actinidia</taxon>
    </lineage>
</organism>
<dbReference type="SUPFAM" id="SSF51735">
    <property type="entry name" value="NAD(P)-binding Rossmann-fold domains"/>
    <property type="match status" value="1"/>
</dbReference>
<protein>
    <submittedName>
        <fullName evidence="4">NAD(P)-binding Rossmann-fold superfamily protein</fullName>
    </submittedName>
</protein>
<feature type="compositionally biased region" description="Polar residues" evidence="3">
    <location>
        <begin position="45"/>
        <end position="59"/>
    </location>
</feature>
<dbReference type="OrthoDB" id="47007at2759"/>
<dbReference type="PANTHER" id="PTHR48107:SF16">
    <property type="entry name" value="NADPH-DEPENDENT ALDEHYDE REDUCTASE 1, CHLOROPLASTIC"/>
    <property type="match status" value="1"/>
</dbReference>
<evidence type="ECO:0000256" key="2">
    <source>
        <dbReference type="ARBA" id="ARBA00023002"/>
    </source>
</evidence>
<dbReference type="InterPro" id="IPR002347">
    <property type="entry name" value="SDR_fam"/>
</dbReference>
<evidence type="ECO:0000313" key="5">
    <source>
        <dbReference type="Proteomes" id="UP000585474"/>
    </source>
</evidence>
<dbReference type="InterPro" id="IPR036291">
    <property type="entry name" value="NAD(P)-bd_dom_sf"/>
</dbReference>